<evidence type="ECO:0000313" key="2">
    <source>
        <dbReference type="EMBL" id="OGY40241.1"/>
    </source>
</evidence>
<protein>
    <submittedName>
        <fullName evidence="2">Uncharacterized protein</fullName>
    </submittedName>
</protein>
<keyword evidence="1" id="KW-1133">Transmembrane helix</keyword>
<proteinExistence type="predicted"/>
<gene>
    <name evidence="2" type="ORF">A2570_03075</name>
</gene>
<dbReference type="EMBL" id="MHHY01000009">
    <property type="protein sequence ID" value="OGY40241.1"/>
    <property type="molecule type" value="Genomic_DNA"/>
</dbReference>
<evidence type="ECO:0000313" key="3">
    <source>
        <dbReference type="Proteomes" id="UP000178570"/>
    </source>
</evidence>
<keyword evidence="1" id="KW-0472">Membrane</keyword>
<dbReference type="Proteomes" id="UP000178570">
    <property type="component" value="Unassembled WGS sequence"/>
</dbReference>
<accession>A0A1G1XJV8</accession>
<reference evidence="2 3" key="1">
    <citation type="journal article" date="2016" name="Nat. Commun.">
        <title>Thousands of microbial genomes shed light on interconnected biogeochemical processes in an aquifer system.</title>
        <authorList>
            <person name="Anantharaman K."/>
            <person name="Brown C.T."/>
            <person name="Hug L.A."/>
            <person name="Sharon I."/>
            <person name="Castelle C.J."/>
            <person name="Probst A.J."/>
            <person name="Thomas B.C."/>
            <person name="Singh A."/>
            <person name="Wilkins M.J."/>
            <person name="Karaoz U."/>
            <person name="Brodie E.L."/>
            <person name="Williams K.H."/>
            <person name="Hubbard S.S."/>
            <person name="Banfield J.F."/>
        </authorList>
    </citation>
    <scope>NUCLEOTIDE SEQUENCE [LARGE SCALE GENOMIC DNA]</scope>
</reference>
<keyword evidence="1" id="KW-0812">Transmembrane</keyword>
<comment type="caution">
    <text evidence="2">The sequence shown here is derived from an EMBL/GenBank/DDBJ whole genome shotgun (WGS) entry which is preliminary data.</text>
</comment>
<sequence>MPKEADMEIDPKLIFPLITGILMLIAITTWIIGHKKYKSILWIDQNRDFRIPVEYPSDTISGMNDPDVKELNIQVLGAYLRKDGQWVVDLRIGQRQTIFTGELKISVRTSHLFVRFECLGSTKDLWL</sequence>
<evidence type="ECO:0000256" key="1">
    <source>
        <dbReference type="SAM" id="Phobius"/>
    </source>
</evidence>
<dbReference type="AlphaFoldDB" id="A0A1G1XJV8"/>
<name>A0A1G1XJV8_9BACT</name>
<feature type="transmembrane region" description="Helical" evidence="1">
    <location>
        <begin position="13"/>
        <end position="33"/>
    </location>
</feature>
<organism evidence="2 3">
    <name type="scientific">Candidatus Brennerbacteria bacterium RIFOXYD1_FULL_41_16</name>
    <dbReference type="NCBI Taxonomy" id="1797529"/>
    <lineage>
        <taxon>Bacteria</taxon>
        <taxon>Candidatus Brenneribacteriota</taxon>
    </lineage>
</organism>